<dbReference type="GO" id="GO:0022857">
    <property type="term" value="F:transmembrane transporter activity"/>
    <property type="evidence" value="ECO:0007669"/>
    <property type="project" value="InterPro"/>
</dbReference>
<feature type="region of interest" description="Disordered" evidence="6">
    <location>
        <begin position="333"/>
        <end position="371"/>
    </location>
</feature>
<feature type="transmembrane region" description="Helical" evidence="7">
    <location>
        <begin position="427"/>
        <end position="444"/>
    </location>
</feature>
<gene>
    <name evidence="8" type="ORF">M153_7700026146</name>
</gene>
<feature type="transmembrane region" description="Helical" evidence="7">
    <location>
        <begin position="497"/>
        <end position="516"/>
    </location>
</feature>
<feature type="transmembrane region" description="Helical" evidence="7">
    <location>
        <begin position="45"/>
        <end position="65"/>
    </location>
</feature>
<feature type="transmembrane region" description="Helical" evidence="7">
    <location>
        <begin position="7"/>
        <end position="25"/>
    </location>
</feature>
<evidence type="ECO:0000313" key="9">
    <source>
        <dbReference type="Proteomes" id="UP000051530"/>
    </source>
</evidence>
<feature type="transmembrane region" description="Helical" evidence="7">
    <location>
        <begin position="588"/>
        <end position="609"/>
    </location>
</feature>
<dbReference type="EMBL" id="LGUB01000013">
    <property type="protein sequence ID" value="KRH94978.1"/>
    <property type="molecule type" value="Genomic_DNA"/>
</dbReference>
<comment type="similarity">
    <text evidence="2">Belongs to the major facilitator superfamily. Proton-dependent oligopeptide transporter (POT/PTR) (TC 2.A.17) family.</text>
</comment>
<evidence type="ECO:0008006" key="10">
    <source>
        <dbReference type="Google" id="ProtNLM"/>
    </source>
</evidence>
<keyword evidence="5 7" id="KW-0472">Membrane</keyword>
<evidence type="ECO:0000256" key="2">
    <source>
        <dbReference type="ARBA" id="ARBA00005982"/>
    </source>
</evidence>
<feature type="transmembrane region" description="Helical" evidence="7">
    <location>
        <begin position="159"/>
        <end position="181"/>
    </location>
</feature>
<evidence type="ECO:0000256" key="4">
    <source>
        <dbReference type="ARBA" id="ARBA00022989"/>
    </source>
</evidence>
<dbReference type="GO" id="GO:0016020">
    <property type="term" value="C:membrane"/>
    <property type="evidence" value="ECO:0007669"/>
    <property type="project" value="UniProtKB-SubCell"/>
</dbReference>
<evidence type="ECO:0000256" key="6">
    <source>
        <dbReference type="SAM" id="MobiDB-lite"/>
    </source>
</evidence>
<evidence type="ECO:0000256" key="5">
    <source>
        <dbReference type="ARBA" id="ARBA00023136"/>
    </source>
</evidence>
<feature type="compositionally biased region" description="Basic and acidic residues" evidence="6">
    <location>
        <begin position="354"/>
        <end position="371"/>
    </location>
</feature>
<feature type="transmembrane region" description="Helical" evidence="7">
    <location>
        <begin position="131"/>
        <end position="153"/>
    </location>
</feature>
<feature type="transmembrane region" description="Helical" evidence="7">
    <location>
        <begin position="560"/>
        <end position="582"/>
    </location>
</feature>
<dbReference type="PANTHER" id="PTHR11654">
    <property type="entry name" value="OLIGOPEPTIDE TRANSPORTER-RELATED"/>
    <property type="match status" value="1"/>
</dbReference>
<feature type="transmembrane region" description="Helical" evidence="7">
    <location>
        <begin position="98"/>
        <end position="119"/>
    </location>
</feature>
<dbReference type="Gene3D" id="1.20.1250.20">
    <property type="entry name" value="MFS general substrate transporter like domains"/>
    <property type="match status" value="2"/>
</dbReference>
<keyword evidence="4 7" id="KW-1133">Transmembrane helix</keyword>
<keyword evidence="9" id="KW-1185">Reference proteome</keyword>
<sequence>MENANRIIFTILFTILFERICQYGFKSILKKTMKSFNLENEETNMYYHLFCSIIPISSVFFSFIADYVQYFFLIYTLFLIYTFGFVLCFSSTYFNEIFLMKLSLLFCALGSGGCSMTLASFGRTVTENPTFFYKMGYFANIGALSGMFYFTTITKDSEFILAYINLIIACISMAVVYTSGVKKFKRVLESRKKPLEFSAREIDDDLENLPPRMEEQSKKSPSEQSQEYVMVLSFDSRQNDEIATRNVKMPFKHELIYKQTHGSTDEEIQTKIDKNTHKQTKEKTDDGHAVTINEKTDDRHVVPINEKTDDGHVVQSNEKNTHKQINEKIEKNTQKQIQTNSKTPDKLQMVNDSGQHENDISLKNSENDRSYEDITENGPILSFTEHRDQEEQLFDSFDREIISSNKSKKSAIDIQVQSNDHNTEHNSLTLIIIVLLPLFAFFILRDQYLSTWCDQAEGLRPTFILKAHHLPLFYSIFILILTPWLSKLQMKITYKLIIGYSFGVLAYLACFSIEFLKGPVTIQLIPYFLLSVAEIMCYTVSHEYAYLVAPRSRQFVTVSILRLCSFTGNLLVSAINCFKLVNSLKNTFLLWVCIALIGLFLQITFLALFDKKLKKSRRK</sequence>
<protein>
    <recommendedName>
        <fullName evidence="10">Major Facilitator Superfamily (MFS)</fullName>
    </recommendedName>
</protein>
<feature type="transmembrane region" description="Helical" evidence="7">
    <location>
        <begin position="464"/>
        <end position="485"/>
    </location>
</feature>
<name>A0A0R0M098_9MICR</name>
<dbReference type="InterPro" id="IPR000109">
    <property type="entry name" value="POT_fam"/>
</dbReference>
<evidence type="ECO:0000256" key="1">
    <source>
        <dbReference type="ARBA" id="ARBA00004141"/>
    </source>
</evidence>
<dbReference type="InterPro" id="IPR036259">
    <property type="entry name" value="MFS_trans_sf"/>
</dbReference>
<comment type="caution">
    <text evidence="8">The sequence shown here is derived from an EMBL/GenBank/DDBJ whole genome shotgun (WGS) entry which is preliminary data.</text>
</comment>
<feature type="compositionally biased region" description="Basic and acidic residues" evidence="6">
    <location>
        <begin position="212"/>
        <end position="221"/>
    </location>
</feature>
<organism evidence="8 9">
    <name type="scientific">Pseudoloma neurophilia</name>
    <dbReference type="NCBI Taxonomy" id="146866"/>
    <lineage>
        <taxon>Eukaryota</taxon>
        <taxon>Fungi</taxon>
        <taxon>Fungi incertae sedis</taxon>
        <taxon>Microsporidia</taxon>
        <taxon>Pseudoloma</taxon>
    </lineage>
</organism>
<dbReference type="Pfam" id="PF00854">
    <property type="entry name" value="PTR2"/>
    <property type="match status" value="1"/>
</dbReference>
<reference evidence="8 9" key="1">
    <citation type="submission" date="2015-07" db="EMBL/GenBank/DDBJ databases">
        <title>The genome of Pseudoloma neurophilia, a relevant intracellular parasite of the zebrafish.</title>
        <authorList>
            <person name="Ndikumana S."/>
            <person name="Pelin A."/>
            <person name="Sanders J."/>
            <person name="Corradi N."/>
        </authorList>
    </citation>
    <scope>NUCLEOTIDE SEQUENCE [LARGE SCALE GENOMIC DNA]</scope>
    <source>
        <strain evidence="8 9">MK1</strain>
    </source>
</reference>
<proteinExistence type="inferred from homology"/>
<evidence type="ECO:0000256" key="3">
    <source>
        <dbReference type="ARBA" id="ARBA00022692"/>
    </source>
</evidence>
<dbReference type="OrthoDB" id="10071041at2759"/>
<feature type="region of interest" description="Disordered" evidence="6">
    <location>
        <begin position="204"/>
        <end position="226"/>
    </location>
</feature>
<keyword evidence="3 7" id="KW-0812">Transmembrane</keyword>
<accession>A0A0R0M098</accession>
<dbReference type="Proteomes" id="UP000051530">
    <property type="component" value="Unassembled WGS sequence"/>
</dbReference>
<comment type="subcellular location">
    <subcellularLocation>
        <location evidence="1">Membrane</location>
        <topology evidence="1">Multi-pass membrane protein</topology>
    </subcellularLocation>
</comment>
<dbReference type="AlphaFoldDB" id="A0A0R0M098"/>
<feature type="transmembrane region" description="Helical" evidence="7">
    <location>
        <begin position="522"/>
        <end position="540"/>
    </location>
</feature>
<dbReference type="SUPFAM" id="SSF103473">
    <property type="entry name" value="MFS general substrate transporter"/>
    <property type="match status" value="1"/>
</dbReference>
<feature type="transmembrane region" description="Helical" evidence="7">
    <location>
        <begin position="72"/>
        <end position="92"/>
    </location>
</feature>
<dbReference type="VEuPathDB" id="MicrosporidiaDB:M153_7700026146"/>
<evidence type="ECO:0000313" key="8">
    <source>
        <dbReference type="EMBL" id="KRH94978.1"/>
    </source>
</evidence>
<evidence type="ECO:0000256" key="7">
    <source>
        <dbReference type="SAM" id="Phobius"/>
    </source>
</evidence>